<evidence type="ECO:0000259" key="1">
    <source>
        <dbReference type="PROSITE" id="PS50883"/>
    </source>
</evidence>
<dbReference type="AlphaFoldDB" id="A0A290MQ90"/>
<feature type="domain" description="EAL" evidence="1">
    <location>
        <begin position="288"/>
        <end position="544"/>
    </location>
</feature>
<dbReference type="InterPro" id="IPR029787">
    <property type="entry name" value="Nucleotide_cyclase"/>
</dbReference>
<evidence type="ECO:0000313" key="4">
    <source>
        <dbReference type="Proteomes" id="UP000217311"/>
    </source>
</evidence>
<dbReference type="PROSITE" id="PS50887">
    <property type="entry name" value="GGDEF"/>
    <property type="match status" value="1"/>
</dbReference>
<dbReference type="SMART" id="SM00267">
    <property type="entry name" value="GGDEF"/>
    <property type="match status" value="1"/>
</dbReference>
<reference evidence="4" key="1">
    <citation type="submission" date="2017-09" db="EMBL/GenBank/DDBJ databases">
        <title>Genome evolution observed in wild isolates of Caulobacter crescentus.</title>
        <authorList>
            <person name="Ely B."/>
            <person name="Wilson K."/>
            <person name="Scott D."/>
        </authorList>
    </citation>
    <scope>NUCLEOTIDE SEQUENCE [LARGE SCALE GENOMIC DNA]</scope>
    <source>
        <strain evidence="4">CB13b1a</strain>
    </source>
</reference>
<gene>
    <name evidence="3" type="ORF">CA606_17310</name>
</gene>
<protein>
    <submittedName>
        <fullName evidence="3">Bifunctional diguanylate cyclase/phosphodiesterase</fullName>
    </submittedName>
</protein>
<accession>A0A290MQ90</accession>
<sequence length="555" mass="59403">MSFRTGERRIWDATATLEALGAADVALWIWEPETDRLRLNGAARALGLGPLAPECSSAAFRALALPQDRAQAEEVLKPREPGSEVVARFRVRGGETCLWRGVWLEEGVRAAGVVAPETKFSASECCDLTGLLDRRSFIARARERLSQEGVHQLVVADLDRLRRLNEALGHERADLVLAALGSRLAAAFPAQAILGRIGEDEFAVLCEPRGYEPADVLRGALEQPLRVAGFDIHPTLSIGAVSAEGGLDAPDAAELLRRAELAVEAAAAAGRGGAAAYGRAMETDGLSRLALEADLRGAIGRGEIMPYFQPIVRLSTGALSGFEALARWIHPRRGMLPPDEFLPLIEEMGLMSELGAHMMHAAAQQLSTWRAAHPAMGNLTVSVNLSTGEIDRPGLVADVAETLRVNSLPRGALKLEVTESDIMRDPERAAVILKTLRDAGAGLALDDFGTGFSSLSYLTRLPFDTLKVDRYFVRTMGTNAGSAKIVRSVVKLGQDLDLEVVAEGVENAEMARALQALGCDYGQGFGYAPALSPQEAEVYLNEAYVDGAAPVKARG</sequence>
<dbReference type="SUPFAM" id="SSF55073">
    <property type="entry name" value="Nucleotide cyclase"/>
    <property type="match status" value="1"/>
</dbReference>
<feature type="domain" description="GGDEF" evidence="2">
    <location>
        <begin position="149"/>
        <end position="279"/>
    </location>
</feature>
<dbReference type="PANTHER" id="PTHR33121:SF70">
    <property type="entry name" value="SIGNALING PROTEIN YKOW"/>
    <property type="match status" value="1"/>
</dbReference>
<dbReference type="Pfam" id="PF21815">
    <property type="entry name" value="PAS_PdeA"/>
    <property type="match status" value="1"/>
</dbReference>
<evidence type="ECO:0000259" key="2">
    <source>
        <dbReference type="PROSITE" id="PS50887"/>
    </source>
</evidence>
<dbReference type="InterPro" id="IPR001633">
    <property type="entry name" value="EAL_dom"/>
</dbReference>
<organism evidence="3 4">
    <name type="scientific">Caulobacter vibrioides</name>
    <name type="common">Caulobacter crescentus</name>
    <dbReference type="NCBI Taxonomy" id="155892"/>
    <lineage>
        <taxon>Bacteria</taxon>
        <taxon>Pseudomonadati</taxon>
        <taxon>Pseudomonadota</taxon>
        <taxon>Alphaproteobacteria</taxon>
        <taxon>Caulobacterales</taxon>
        <taxon>Caulobacteraceae</taxon>
        <taxon>Caulobacter</taxon>
    </lineage>
</organism>
<dbReference type="InterPro" id="IPR035919">
    <property type="entry name" value="EAL_sf"/>
</dbReference>
<dbReference type="NCBIfam" id="TIGR00254">
    <property type="entry name" value="GGDEF"/>
    <property type="match status" value="1"/>
</dbReference>
<dbReference type="Pfam" id="PF00990">
    <property type="entry name" value="GGDEF"/>
    <property type="match status" value="1"/>
</dbReference>
<dbReference type="SMART" id="SM00052">
    <property type="entry name" value="EAL"/>
    <property type="match status" value="1"/>
</dbReference>
<dbReference type="RefSeq" id="WP_096053304.1">
    <property type="nucleotide sequence ID" value="NZ_CP023315.3"/>
</dbReference>
<dbReference type="Gene3D" id="3.30.450.310">
    <property type="match status" value="1"/>
</dbReference>
<dbReference type="PROSITE" id="PS50883">
    <property type="entry name" value="EAL"/>
    <property type="match status" value="1"/>
</dbReference>
<dbReference type="CDD" id="cd01949">
    <property type="entry name" value="GGDEF"/>
    <property type="match status" value="1"/>
</dbReference>
<dbReference type="InterPro" id="IPR000160">
    <property type="entry name" value="GGDEF_dom"/>
</dbReference>
<dbReference type="GO" id="GO:0071111">
    <property type="term" value="F:cyclic-guanylate-specific phosphodiesterase activity"/>
    <property type="evidence" value="ECO:0007669"/>
    <property type="project" value="InterPro"/>
</dbReference>
<dbReference type="EMBL" id="CP023315">
    <property type="protein sequence ID" value="ATC33945.1"/>
    <property type="molecule type" value="Genomic_DNA"/>
</dbReference>
<evidence type="ECO:0000313" key="3">
    <source>
        <dbReference type="EMBL" id="ATC33945.1"/>
    </source>
</evidence>
<dbReference type="FunFam" id="3.20.20.450:FF:000001">
    <property type="entry name" value="Cyclic di-GMP phosphodiesterase yahA"/>
    <property type="match status" value="1"/>
</dbReference>
<dbReference type="InterPro" id="IPR043128">
    <property type="entry name" value="Rev_trsase/Diguanyl_cyclase"/>
</dbReference>
<dbReference type="Gene3D" id="3.20.20.450">
    <property type="entry name" value="EAL domain"/>
    <property type="match status" value="1"/>
</dbReference>
<dbReference type="Pfam" id="PF00563">
    <property type="entry name" value="EAL"/>
    <property type="match status" value="1"/>
</dbReference>
<dbReference type="SUPFAM" id="SSF141868">
    <property type="entry name" value="EAL domain-like"/>
    <property type="match status" value="1"/>
</dbReference>
<proteinExistence type="predicted"/>
<dbReference type="Gene3D" id="3.30.70.270">
    <property type="match status" value="1"/>
</dbReference>
<dbReference type="InterPro" id="IPR048820">
    <property type="entry name" value="PdeA-like_PAS"/>
</dbReference>
<dbReference type="CDD" id="cd01948">
    <property type="entry name" value="EAL"/>
    <property type="match status" value="1"/>
</dbReference>
<dbReference type="Proteomes" id="UP000217311">
    <property type="component" value="Chromosome"/>
</dbReference>
<dbReference type="InterPro" id="IPR050706">
    <property type="entry name" value="Cyclic-di-GMP_PDE-like"/>
</dbReference>
<dbReference type="PANTHER" id="PTHR33121">
    <property type="entry name" value="CYCLIC DI-GMP PHOSPHODIESTERASE PDEF"/>
    <property type="match status" value="1"/>
</dbReference>
<name>A0A290MQ90_CAUVI</name>